<keyword evidence="5" id="KW-1185">Reference proteome</keyword>
<protein>
    <submittedName>
        <fullName evidence="4">Fe-S cluster assembly protein SufD</fullName>
    </submittedName>
</protein>
<proteinExistence type="inferred from homology"/>
<sequence length="435" mass="48467">MAAFTQQAAELQPQGLPWLKELNQRGREQWKVTPFPSRKTENWKYTSLQALADGSYLSWPAAQSSQLSEQVDAIHGLEACGLVFVNGAFNAELSCDTLPEGVECVRFSEADASQQQTILERLGTIADSEKHLFAALNDSWLGEGVYLRFSKNTQVKTPIYIHHITVPEAQAYSVNQRLLVHVESGADATVVEHFSSTEAPQNSFSNSVTELQLDANARLTHYHLHLEEEHALHIGGVHVNLERDATLDSFMASLGATLQRTDVVVNHRGEGAHCGLNGIYLPNHKHLVDFHTCIEHAVPHCTTSEVFRGIIGDHGKAVFNGRIHIHPDAQKTVADLSNKNLLTSHNAEVDTKPELEIYADDVKCSHGATVAQLEEKALYYLQSRGLDRERAEMMLSFGFINELLEQLPHQPVRNYLTPLVEELFERKFARGRSAA</sequence>
<dbReference type="PANTHER" id="PTHR43575:SF1">
    <property type="entry name" value="PROTEIN ABCI7, CHLOROPLASTIC"/>
    <property type="match status" value="1"/>
</dbReference>
<dbReference type="KEGG" id="snan:I6N98_12210"/>
<feature type="domain" description="SUF system FeS cluster assembly SufBD N-terminal" evidence="3">
    <location>
        <begin position="3"/>
        <end position="161"/>
    </location>
</feature>
<evidence type="ECO:0000256" key="1">
    <source>
        <dbReference type="ARBA" id="ARBA00043967"/>
    </source>
</evidence>
<dbReference type="SUPFAM" id="SSF101960">
    <property type="entry name" value="Stabilizer of iron transporter SufD"/>
    <property type="match status" value="1"/>
</dbReference>
<feature type="domain" description="SUF system FeS cluster assembly SufBD core" evidence="2">
    <location>
        <begin position="172"/>
        <end position="399"/>
    </location>
</feature>
<dbReference type="GO" id="GO:0016226">
    <property type="term" value="P:iron-sulfur cluster assembly"/>
    <property type="evidence" value="ECO:0007669"/>
    <property type="project" value="InterPro"/>
</dbReference>
<evidence type="ECO:0000259" key="2">
    <source>
        <dbReference type="Pfam" id="PF01458"/>
    </source>
</evidence>
<dbReference type="InterPro" id="IPR000825">
    <property type="entry name" value="SUF_FeS_clus_asmbl_SufBD_core"/>
</dbReference>
<evidence type="ECO:0000313" key="4">
    <source>
        <dbReference type="EMBL" id="QQD17129.1"/>
    </source>
</evidence>
<dbReference type="NCBIfam" id="TIGR01981">
    <property type="entry name" value="sufD"/>
    <property type="match status" value="1"/>
</dbReference>
<dbReference type="InterPro" id="IPR011542">
    <property type="entry name" value="SUF_FeS_clus_asmbl_SufD"/>
</dbReference>
<evidence type="ECO:0000313" key="5">
    <source>
        <dbReference type="Proteomes" id="UP000596063"/>
    </source>
</evidence>
<evidence type="ECO:0000259" key="3">
    <source>
        <dbReference type="Pfam" id="PF19295"/>
    </source>
</evidence>
<dbReference type="InterPro" id="IPR037284">
    <property type="entry name" value="SUF_FeS_clus_asmbl_SufBD_sf"/>
</dbReference>
<gene>
    <name evidence="4" type="primary">sufD</name>
    <name evidence="4" type="ORF">I6N98_12210</name>
</gene>
<comment type="similarity">
    <text evidence="1">Belongs to the iron-sulfur cluster assembly SufBD family.</text>
</comment>
<dbReference type="RefSeq" id="WP_198568631.1">
    <property type="nucleotide sequence ID" value="NZ_CP066167.1"/>
</dbReference>
<dbReference type="InterPro" id="IPR055346">
    <property type="entry name" value="Fe-S_cluster_assembly_SufBD"/>
</dbReference>
<dbReference type="InterPro" id="IPR045595">
    <property type="entry name" value="SufBD_N"/>
</dbReference>
<dbReference type="EMBL" id="CP066167">
    <property type="protein sequence ID" value="QQD17129.1"/>
    <property type="molecule type" value="Genomic_DNA"/>
</dbReference>
<reference evidence="4 5" key="1">
    <citation type="submission" date="2020-12" db="EMBL/GenBank/DDBJ databases">
        <authorList>
            <person name="Shan Y."/>
        </authorList>
    </citation>
    <scope>NUCLEOTIDE SEQUENCE [LARGE SCALE GENOMIC DNA]</scope>
    <source>
        <strain evidence="5">csc3.9</strain>
    </source>
</reference>
<accession>A0A7T4QYP3</accession>
<dbReference type="Proteomes" id="UP000596063">
    <property type="component" value="Chromosome"/>
</dbReference>
<dbReference type="Pfam" id="PF19295">
    <property type="entry name" value="SufBD_N"/>
    <property type="match status" value="1"/>
</dbReference>
<dbReference type="AlphaFoldDB" id="A0A7T4QYP3"/>
<dbReference type="PANTHER" id="PTHR43575">
    <property type="entry name" value="PROTEIN ABCI7, CHLOROPLASTIC"/>
    <property type="match status" value="1"/>
</dbReference>
<organism evidence="4 5">
    <name type="scientific">Spongiibacter nanhainus</name>
    <dbReference type="NCBI Taxonomy" id="2794344"/>
    <lineage>
        <taxon>Bacteria</taxon>
        <taxon>Pseudomonadati</taxon>
        <taxon>Pseudomonadota</taxon>
        <taxon>Gammaproteobacteria</taxon>
        <taxon>Cellvibrionales</taxon>
        <taxon>Spongiibacteraceae</taxon>
        <taxon>Spongiibacter</taxon>
    </lineage>
</organism>
<name>A0A7T4QYP3_9GAMM</name>
<dbReference type="Pfam" id="PF01458">
    <property type="entry name" value="SUFBD_core"/>
    <property type="match status" value="1"/>
</dbReference>